<reference evidence="1 2" key="1">
    <citation type="submission" date="2019-08" db="EMBL/GenBank/DDBJ databases">
        <title>Deep-cultivation of Planctomycetes and their phenomic and genomic characterization uncovers novel biology.</title>
        <authorList>
            <person name="Wiegand S."/>
            <person name="Jogler M."/>
            <person name="Boedeker C."/>
            <person name="Pinto D."/>
            <person name="Vollmers J."/>
            <person name="Rivas-Marin E."/>
            <person name="Kohn T."/>
            <person name="Peeters S.H."/>
            <person name="Heuer A."/>
            <person name="Rast P."/>
            <person name="Oberbeckmann S."/>
            <person name="Bunk B."/>
            <person name="Jeske O."/>
            <person name="Meyerdierks A."/>
            <person name="Storesund J.E."/>
            <person name="Kallscheuer N."/>
            <person name="Luecker S."/>
            <person name="Lage O.M."/>
            <person name="Pohl T."/>
            <person name="Merkel B.J."/>
            <person name="Hornburger P."/>
            <person name="Mueller R.-W."/>
            <person name="Bruemmer F."/>
            <person name="Labrenz M."/>
            <person name="Spormann A.M."/>
            <person name="Op Den Camp H."/>
            <person name="Overmann J."/>
            <person name="Amann R."/>
            <person name="Jetten M.S.M."/>
            <person name="Mascher T."/>
            <person name="Medema M.H."/>
            <person name="Devos D.P."/>
            <person name="Kaster A.-K."/>
            <person name="Ovreas L."/>
            <person name="Rohde M."/>
            <person name="Galperin M.Y."/>
            <person name="Jogler C."/>
        </authorList>
    </citation>
    <scope>NUCLEOTIDE SEQUENCE [LARGE SCALE GENOMIC DNA]</scope>
    <source>
        <strain evidence="1 2">LF1</strain>
    </source>
</reference>
<proteinExistence type="predicted"/>
<dbReference type="RefSeq" id="WP_238383130.1">
    <property type="nucleotide sequence ID" value="NZ_LWSK01000046.1"/>
</dbReference>
<protein>
    <submittedName>
        <fullName evidence="1">Uncharacterized protein</fullName>
    </submittedName>
</protein>
<comment type="caution">
    <text evidence="1">The sequence shown here is derived from an EMBL/GenBank/DDBJ whole genome shotgun (WGS) entry which is preliminary data.</text>
</comment>
<dbReference type="Proteomes" id="UP000322699">
    <property type="component" value="Unassembled WGS sequence"/>
</dbReference>
<sequence>MIIVRMLRLGFGDRNTLGQFAFACRTVCIGTMATSTVRLNETFVHTNLRCGVASRFTSIDMQPRGSTANEGRPT</sequence>
<name>A0A5B1CN56_9BACT</name>
<gene>
    <name evidence="1" type="ORF">LF1_37650</name>
</gene>
<evidence type="ECO:0000313" key="2">
    <source>
        <dbReference type="Proteomes" id="UP000322699"/>
    </source>
</evidence>
<dbReference type="EMBL" id="VRLW01000001">
    <property type="protein sequence ID" value="KAA1261219.1"/>
    <property type="molecule type" value="Genomic_DNA"/>
</dbReference>
<accession>A0A5B1CN56</accession>
<keyword evidence="2" id="KW-1185">Reference proteome</keyword>
<organism evidence="1 2">
    <name type="scientific">Rubripirellula obstinata</name>
    <dbReference type="NCBI Taxonomy" id="406547"/>
    <lineage>
        <taxon>Bacteria</taxon>
        <taxon>Pseudomonadati</taxon>
        <taxon>Planctomycetota</taxon>
        <taxon>Planctomycetia</taxon>
        <taxon>Pirellulales</taxon>
        <taxon>Pirellulaceae</taxon>
        <taxon>Rubripirellula</taxon>
    </lineage>
</organism>
<evidence type="ECO:0000313" key="1">
    <source>
        <dbReference type="EMBL" id="KAA1261219.1"/>
    </source>
</evidence>
<dbReference type="AlphaFoldDB" id="A0A5B1CN56"/>